<dbReference type="GeneID" id="20081259"/>
<dbReference type="VEuPathDB" id="FungiDB:H310_04209"/>
<evidence type="ECO:0000256" key="1">
    <source>
        <dbReference type="SAM" id="MobiDB-lite"/>
    </source>
</evidence>
<sequence>MENGHEFLGRNDFSPHCDDALDAAGSHCRYRAVRVAVGIKNSHNDVHPSVNSSASSHHADSVVTEHDRFPDGSTEYNHPDNDTAATDTINITATIATYHHSPAESTTVGDCPVNRNIHRPHQQCDRTARGYHNGVDSSSE</sequence>
<reference evidence="2" key="1">
    <citation type="submission" date="2013-12" db="EMBL/GenBank/DDBJ databases">
        <title>The Genome Sequence of Aphanomyces invadans NJM9701.</title>
        <authorList>
            <consortium name="The Broad Institute Genomics Platform"/>
            <person name="Russ C."/>
            <person name="Tyler B."/>
            <person name="van West P."/>
            <person name="Dieguez-Uribeondo J."/>
            <person name="Young S.K."/>
            <person name="Zeng Q."/>
            <person name="Gargeya S."/>
            <person name="Fitzgerald M."/>
            <person name="Abouelleil A."/>
            <person name="Alvarado L."/>
            <person name="Chapman S.B."/>
            <person name="Gainer-Dewar J."/>
            <person name="Goldberg J."/>
            <person name="Griggs A."/>
            <person name="Gujja S."/>
            <person name="Hansen M."/>
            <person name="Howarth C."/>
            <person name="Imamovic A."/>
            <person name="Ireland A."/>
            <person name="Larimer J."/>
            <person name="McCowan C."/>
            <person name="Murphy C."/>
            <person name="Pearson M."/>
            <person name="Poon T.W."/>
            <person name="Priest M."/>
            <person name="Roberts A."/>
            <person name="Saif S."/>
            <person name="Shea T."/>
            <person name="Sykes S."/>
            <person name="Wortman J."/>
            <person name="Nusbaum C."/>
            <person name="Birren B."/>
        </authorList>
    </citation>
    <scope>NUCLEOTIDE SEQUENCE [LARGE SCALE GENOMIC DNA]</scope>
    <source>
        <strain evidence="2">NJM9701</strain>
    </source>
</reference>
<protein>
    <submittedName>
        <fullName evidence="2">Uncharacterized protein</fullName>
    </submittedName>
</protein>
<evidence type="ECO:0000313" key="2">
    <source>
        <dbReference type="EMBL" id="ETW05239.1"/>
    </source>
</evidence>
<accession>A0A024UG35</accession>
<dbReference type="EMBL" id="KI913957">
    <property type="protein sequence ID" value="ETW05239.1"/>
    <property type="molecule type" value="Genomic_DNA"/>
</dbReference>
<feature type="region of interest" description="Disordered" evidence="1">
    <location>
        <begin position="44"/>
        <end position="85"/>
    </location>
</feature>
<name>A0A024UG35_9STRA</name>
<organism evidence="2">
    <name type="scientific">Aphanomyces invadans</name>
    <dbReference type="NCBI Taxonomy" id="157072"/>
    <lineage>
        <taxon>Eukaryota</taxon>
        <taxon>Sar</taxon>
        <taxon>Stramenopiles</taxon>
        <taxon>Oomycota</taxon>
        <taxon>Saprolegniomycetes</taxon>
        <taxon>Saprolegniales</taxon>
        <taxon>Verrucalvaceae</taxon>
        <taxon>Aphanomyces</taxon>
    </lineage>
</organism>
<gene>
    <name evidence="2" type="ORF">H310_04209</name>
</gene>
<proteinExistence type="predicted"/>
<feature type="region of interest" description="Disordered" evidence="1">
    <location>
        <begin position="118"/>
        <end position="140"/>
    </location>
</feature>
<dbReference type="RefSeq" id="XP_008866677.1">
    <property type="nucleotide sequence ID" value="XM_008868455.1"/>
</dbReference>
<dbReference type="AlphaFoldDB" id="A0A024UG35"/>
<feature type="compositionally biased region" description="Basic and acidic residues" evidence="1">
    <location>
        <begin position="57"/>
        <end position="70"/>
    </location>
</feature>
<feature type="compositionally biased region" description="Low complexity" evidence="1">
    <location>
        <begin position="47"/>
        <end position="56"/>
    </location>
</feature>